<keyword evidence="3" id="KW-1185">Reference proteome</keyword>
<feature type="region of interest" description="Disordered" evidence="1">
    <location>
        <begin position="47"/>
        <end position="72"/>
    </location>
</feature>
<proteinExistence type="predicted"/>
<dbReference type="EMBL" id="JANPWB010000008">
    <property type="protein sequence ID" value="KAJ1160940.1"/>
    <property type="molecule type" value="Genomic_DNA"/>
</dbReference>
<protein>
    <submittedName>
        <fullName evidence="2">Uncharacterized protein</fullName>
    </submittedName>
</protein>
<evidence type="ECO:0000313" key="3">
    <source>
        <dbReference type="Proteomes" id="UP001066276"/>
    </source>
</evidence>
<evidence type="ECO:0000256" key="1">
    <source>
        <dbReference type="SAM" id="MobiDB-lite"/>
    </source>
</evidence>
<gene>
    <name evidence="2" type="ORF">NDU88_001429</name>
</gene>
<reference evidence="2" key="1">
    <citation type="journal article" date="2022" name="bioRxiv">
        <title>Sequencing and chromosome-scale assembly of the giantPleurodeles waltlgenome.</title>
        <authorList>
            <person name="Brown T."/>
            <person name="Elewa A."/>
            <person name="Iarovenko S."/>
            <person name="Subramanian E."/>
            <person name="Araus A.J."/>
            <person name="Petzold A."/>
            <person name="Susuki M."/>
            <person name="Suzuki K.-i.T."/>
            <person name="Hayashi T."/>
            <person name="Toyoda A."/>
            <person name="Oliveira C."/>
            <person name="Osipova E."/>
            <person name="Leigh N.D."/>
            <person name="Simon A."/>
            <person name="Yun M.H."/>
        </authorList>
    </citation>
    <scope>NUCLEOTIDE SEQUENCE</scope>
    <source>
        <strain evidence="2">20211129_DDA</strain>
        <tissue evidence="2">Liver</tissue>
    </source>
</reference>
<dbReference type="Proteomes" id="UP001066276">
    <property type="component" value="Chromosome 4_2"/>
</dbReference>
<name>A0AAV7SC91_PLEWA</name>
<organism evidence="2 3">
    <name type="scientific">Pleurodeles waltl</name>
    <name type="common">Iberian ribbed newt</name>
    <dbReference type="NCBI Taxonomy" id="8319"/>
    <lineage>
        <taxon>Eukaryota</taxon>
        <taxon>Metazoa</taxon>
        <taxon>Chordata</taxon>
        <taxon>Craniata</taxon>
        <taxon>Vertebrata</taxon>
        <taxon>Euteleostomi</taxon>
        <taxon>Amphibia</taxon>
        <taxon>Batrachia</taxon>
        <taxon>Caudata</taxon>
        <taxon>Salamandroidea</taxon>
        <taxon>Salamandridae</taxon>
        <taxon>Pleurodelinae</taxon>
        <taxon>Pleurodeles</taxon>
    </lineage>
</organism>
<sequence>MPESFREADLLCTKEEESGKLPDILVCQRNPEIIDFNGSEADWEELLEEEEAPEDTSSISGDPKPHLKTIPA</sequence>
<dbReference type="AlphaFoldDB" id="A0AAV7SC91"/>
<evidence type="ECO:0000313" key="2">
    <source>
        <dbReference type="EMBL" id="KAJ1160940.1"/>
    </source>
</evidence>
<accession>A0AAV7SC91</accession>
<comment type="caution">
    <text evidence="2">The sequence shown here is derived from an EMBL/GenBank/DDBJ whole genome shotgun (WGS) entry which is preliminary data.</text>
</comment>